<feature type="chain" id="PRO_5044185243" evidence="2">
    <location>
        <begin position="22"/>
        <end position="198"/>
    </location>
</feature>
<dbReference type="AlphaFoldDB" id="A0A0C1Y3M8"/>
<dbReference type="NCBIfam" id="NF041384">
    <property type="entry name" value="YHS_seleno_dom"/>
    <property type="match status" value="1"/>
</dbReference>
<evidence type="ECO:0000256" key="1">
    <source>
        <dbReference type="SAM" id="MobiDB-lite"/>
    </source>
</evidence>
<feature type="domain" description="YHS" evidence="3">
    <location>
        <begin position="92"/>
        <end position="138"/>
    </location>
</feature>
<dbReference type="Pfam" id="PF04945">
    <property type="entry name" value="YHS"/>
    <property type="match status" value="1"/>
</dbReference>
<feature type="region of interest" description="Disordered" evidence="1">
    <location>
        <begin position="23"/>
        <end position="57"/>
    </location>
</feature>
<evidence type="ECO:0000313" key="4">
    <source>
        <dbReference type="EMBL" id="NEV66439.1"/>
    </source>
</evidence>
<evidence type="ECO:0000256" key="2">
    <source>
        <dbReference type="SAM" id="SignalP"/>
    </source>
</evidence>
<dbReference type="EMBL" id="JTHE02000003">
    <property type="protein sequence ID" value="NEV66439.1"/>
    <property type="molecule type" value="Genomic_DNA"/>
</dbReference>
<comment type="caution">
    <text evidence="4">The sequence shown here is derived from an EMBL/GenBank/DDBJ whole genome shotgun (WGS) entry which is preliminary data.</text>
</comment>
<evidence type="ECO:0000259" key="3">
    <source>
        <dbReference type="Pfam" id="PF04945"/>
    </source>
</evidence>
<gene>
    <name evidence="4" type="ORF">QQ91_004865</name>
</gene>
<feature type="compositionally biased region" description="Low complexity" evidence="1">
    <location>
        <begin position="27"/>
        <end position="57"/>
    </location>
</feature>
<proteinExistence type="predicted"/>
<organism evidence="4">
    <name type="scientific">Lyngbya confervoides BDU141951</name>
    <dbReference type="NCBI Taxonomy" id="1574623"/>
    <lineage>
        <taxon>Bacteria</taxon>
        <taxon>Bacillati</taxon>
        <taxon>Cyanobacteriota</taxon>
        <taxon>Cyanophyceae</taxon>
        <taxon>Oscillatoriophycideae</taxon>
        <taxon>Oscillatoriales</taxon>
        <taxon>Microcoleaceae</taxon>
        <taxon>Lyngbya</taxon>
    </lineage>
</organism>
<accession>A0A0C1Y3M8</accession>
<name>A0A0C1Y3M8_9CYAN</name>
<dbReference type="InterPro" id="IPR007029">
    <property type="entry name" value="YHS_dom"/>
</dbReference>
<reference evidence="4" key="2">
    <citation type="journal article" date="2015" name="Genome Announc.">
        <title>Draft Genome Sequence of Filamentous Marine Cyanobacterium Lyngbya confervoides Strain BDU141951.</title>
        <authorList>
            <person name="Chandrababunaidu M.M."/>
            <person name="Sen D."/>
            <person name="Tripathy S."/>
        </authorList>
    </citation>
    <scope>NUCLEOTIDE SEQUENCE</scope>
    <source>
        <strain evidence="4">BDU141951</strain>
    </source>
</reference>
<feature type="signal peptide" evidence="2">
    <location>
        <begin position="1"/>
        <end position="21"/>
    </location>
</feature>
<sequence length="198" mass="20637">MHPIFVLPLLLAGLTIASCGAPTTSSAPVEEAATTEGAAPTDAAPSDAEAAEATPTESAETVETVAAASPESTTLAAVYVQDAVAIAGADPVAYFTEGAYVPGSTEFTYEWSGATWQFASAENRDTFASNPAQYAPQYGGFCAWAVSQGYTAAIDPTAWTIVDDKLYLNYDANIQSRWERDIPGNIAKADANWPAVAQ</sequence>
<reference evidence="4" key="3">
    <citation type="submission" date="2020-02" db="EMBL/GenBank/DDBJ databases">
        <authorList>
            <person name="Sarangi A.N."/>
            <person name="Ghosh S."/>
            <person name="Mukherjee M."/>
            <person name="Tripathy S."/>
        </authorList>
    </citation>
    <scope>NUCLEOTIDE SEQUENCE</scope>
    <source>
        <strain evidence="4">BDU141951</strain>
    </source>
</reference>
<reference evidence="4" key="1">
    <citation type="submission" date="2014-11" db="EMBL/GenBank/DDBJ databases">
        <authorList>
            <person name="Malar M.C."/>
            <person name="Sen D."/>
            <person name="Tripathy S."/>
        </authorList>
    </citation>
    <scope>NUCLEOTIDE SEQUENCE</scope>
    <source>
        <strain evidence="4">BDU141951</strain>
    </source>
</reference>
<protein>
    <submittedName>
        <fullName evidence="4">YHS domain-containing protein</fullName>
    </submittedName>
</protein>
<keyword evidence="2" id="KW-0732">Signal</keyword>